<keyword evidence="5 7" id="KW-1133">Transmembrane helix</keyword>
<evidence type="ECO:0000313" key="9">
    <source>
        <dbReference type="Proteomes" id="UP000809273"/>
    </source>
</evidence>
<comment type="similarity">
    <text evidence="2 7">Belongs to the UPF0056 (MarC) family.</text>
</comment>
<dbReference type="InterPro" id="IPR002771">
    <property type="entry name" value="Multi_antbiot-R_MarC"/>
</dbReference>
<evidence type="ECO:0000256" key="7">
    <source>
        <dbReference type="RuleBase" id="RU362048"/>
    </source>
</evidence>
<keyword evidence="6 7" id="KW-0472">Membrane</keyword>
<evidence type="ECO:0000256" key="3">
    <source>
        <dbReference type="ARBA" id="ARBA00022475"/>
    </source>
</evidence>
<feature type="transmembrane region" description="Helical" evidence="7">
    <location>
        <begin position="41"/>
        <end position="62"/>
    </location>
</feature>
<reference evidence="8" key="1">
    <citation type="journal article" date="2021" name="Environ. Microbiol.">
        <title>Genomic characterization of three novel Desulfobacterota classes expand the metabolic and phylogenetic diversity of the phylum.</title>
        <authorList>
            <person name="Murphy C.L."/>
            <person name="Biggerstaff J."/>
            <person name="Eichhorn A."/>
            <person name="Ewing E."/>
            <person name="Shahan R."/>
            <person name="Soriano D."/>
            <person name="Stewart S."/>
            <person name="VanMol K."/>
            <person name="Walker R."/>
            <person name="Walters P."/>
            <person name="Elshahed M.S."/>
            <person name="Youssef N.H."/>
        </authorList>
    </citation>
    <scope>NUCLEOTIDE SEQUENCE</scope>
    <source>
        <strain evidence="8">Zod_Metabat.24</strain>
    </source>
</reference>
<dbReference type="GO" id="GO:0005886">
    <property type="term" value="C:plasma membrane"/>
    <property type="evidence" value="ECO:0007669"/>
    <property type="project" value="UniProtKB-SubCell"/>
</dbReference>
<organism evidence="8 9">
    <name type="scientific">Candidatus Zymogenus saltonus</name>
    <dbReference type="NCBI Taxonomy" id="2844893"/>
    <lineage>
        <taxon>Bacteria</taxon>
        <taxon>Deltaproteobacteria</taxon>
        <taxon>Candidatus Zymogenia</taxon>
        <taxon>Candidatus Zymogeniales</taxon>
        <taxon>Candidatus Zymogenaceae</taxon>
        <taxon>Candidatus Zymogenus</taxon>
    </lineage>
</organism>
<comment type="caution">
    <text evidence="8">The sequence shown here is derived from an EMBL/GenBank/DDBJ whole genome shotgun (WGS) entry which is preliminary data.</text>
</comment>
<evidence type="ECO:0000313" key="8">
    <source>
        <dbReference type="EMBL" id="MBN1573956.1"/>
    </source>
</evidence>
<dbReference type="AlphaFoldDB" id="A0A9D8KHP3"/>
<keyword evidence="3" id="KW-1003">Cell membrane</keyword>
<sequence>MDYIKITTGLFVILNPFVLIPVFLSLAGQIERLLGHNGLKVLGRIMGIILLAVSVDFLIFGIRQAFDLTS</sequence>
<gene>
    <name evidence="8" type="ORF">JW984_12235</name>
</gene>
<accession>A0A9D8KHP3</accession>
<evidence type="ECO:0000256" key="1">
    <source>
        <dbReference type="ARBA" id="ARBA00004651"/>
    </source>
</evidence>
<reference evidence="8" key="2">
    <citation type="submission" date="2021-01" db="EMBL/GenBank/DDBJ databases">
        <authorList>
            <person name="Hahn C.R."/>
            <person name="Youssef N.H."/>
            <person name="Elshahed M."/>
        </authorList>
    </citation>
    <scope>NUCLEOTIDE SEQUENCE</scope>
    <source>
        <strain evidence="8">Zod_Metabat.24</strain>
    </source>
</reference>
<proteinExistence type="inferred from homology"/>
<comment type="caution">
    <text evidence="7">Lacks conserved residue(s) required for the propagation of feature annotation.</text>
</comment>
<evidence type="ECO:0000256" key="4">
    <source>
        <dbReference type="ARBA" id="ARBA00022692"/>
    </source>
</evidence>
<evidence type="ECO:0000256" key="5">
    <source>
        <dbReference type="ARBA" id="ARBA00022989"/>
    </source>
</evidence>
<evidence type="ECO:0000256" key="6">
    <source>
        <dbReference type="ARBA" id="ARBA00023136"/>
    </source>
</evidence>
<dbReference type="Proteomes" id="UP000809273">
    <property type="component" value="Unassembled WGS sequence"/>
</dbReference>
<dbReference type="PANTHER" id="PTHR33508:SF1">
    <property type="entry name" value="UPF0056 MEMBRANE PROTEIN YHCE"/>
    <property type="match status" value="1"/>
</dbReference>
<keyword evidence="4 7" id="KW-0812">Transmembrane</keyword>
<name>A0A9D8KHP3_9DELT</name>
<comment type="subcellular location">
    <subcellularLocation>
        <location evidence="1 7">Cell membrane</location>
        <topology evidence="1 7">Multi-pass membrane protein</topology>
    </subcellularLocation>
</comment>
<evidence type="ECO:0000256" key="2">
    <source>
        <dbReference type="ARBA" id="ARBA00009784"/>
    </source>
</evidence>
<dbReference type="PANTHER" id="PTHR33508">
    <property type="entry name" value="UPF0056 MEMBRANE PROTEIN YHCE"/>
    <property type="match status" value="1"/>
</dbReference>
<dbReference type="Pfam" id="PF01914">
    <property type="entry name" value="MarC"/>
    <property type="match status" value="1"/>
</dbReference>
<dbReference type="EMBL" id="JAFGIX010000060">
    <property type="protein sequence ID" value="MBN1573956.1"/>
    <property type="molecule type" value="Genomic_DNA"/>
</dbReference>
<protein>
    <recommendedName>
        <fullName evidence="7">UPF0056 membrane protein</fullName>
    </recommendedName>
</protein>
<feature type="transmembrane region" description="Helical" evidence="7">
    <location>
        <begin position="6"/>
        <end position="29"/>
    </location>
</feature>